<name>A0A8K0MYJ3_COCNU</name>
<proteinExistence type="predicted"/>
<comment type="caution">
    <text evidence="3">The sequence shown here is derived from an EMBL/GenBank/DDBJ whole genome shotgun (WGS) entry which is preliminary data.</text>
</comment>
<dbReference type="Pfam" id="PF03140">
    <property type="entry name" value="DUF247"/>
    <property type="match status" value="1"/>
</dbReference>
<protein>
    <submittedName>
        <fullName evidence="3">UPF0481 protein</fullName>
    </submittedName>
</protein>
<dbReference type="PANTHER" id="PTHR31170">
    <property type="entry name" value="BNAC04G53230D PROTEIN"/>
    <property type="match status" value="1"/>
</dbReference>
<reference evidence="3" key="2">
    <citation type="submission" date="2019-07" db="EMBL/GenBank/DDBJ databases">
        <authorList>
            <person name="Yang Y."/>
            <person name="Bocs S."/>
            <person name="Baudouin L."/>
        </authorList>
    </citation>
    <scope>NUCLEOTIDE SEQUENCE</scope>
    <source>
        <tissue evidence="3">Spear leaf of Hainan Tall coconut</tissue>
    </source>
</reference>
<dbReference type="OrthoDB" id="605154at2759"/>
<organism evidence="3 4">
    <name type="scientific">Cocos nucifera</name>
    <name type="common">Coconut palm</name>
    <dbReference type="NCBI Taxonomy" id="13894"/>
    <lineage>
        <taxon>Eukaryota</taxon>
        <taxon>Viridiplantae</taxon>
        <taxon>Streptophyta</taxon>
        <taxon>Embryophyta</taxon>
        <taxon>Tracheophyta</taxon>
        <taxon>Spermatophyta</taxon>
        <taxon>Magnoliopsida</taxon>
        <taxon>Liliopsida</taxon>
        <taxon>Arecaceae</taxon>
        <taxon>Arecoideae</taxon>
        <taxon>Cocoseae</taxon>
        <taxon>Attaleinae</taxon>
        <taxon>Cocos</taxon>
    </lineage>
</organism>
<reference evidence="3" key="1">
    <citation type="journal article" date="2017" name="Gigascience">
        <title>The genome draft of coconut (Cocos nucifera).</title>
        <authorList>
            <person name="Xiao Y."/>
            <person name="Xu P."/>
            <person name="Fan H."/>
            <person name="Baudouin L."/>
            <person name="Xia W."/>
            <person name="Bocs S."/>
            <person name="Xu J."/>
            <person name="Li Q."/>
            <person name="Guo A."/>
            <person name="Zhou L."/>
            <person name="Li J."/>
            <person name="Wu Y."/>
            <person name="Ma Z."/>
            <person name="Armero A."/>
            <person name="Issali A.E."/>
            <person name="Liu N."/>
            <person name="Peng M."/>
            <person name="Yang Y."/>
        </authorList>
    </citation>
    <scope>NUCLEOTIDE SEQUENCE</scope>
    <source>
        <tissue evidence="3">Spear leaf of Hainan Tall coconut</tissue>
    </source>
</reference>
<feature type="transmembrane region" description="Helical" evidence="2">
    <location>
        <begin position="410"/>
        <end position="432"/>
    </location>
</feature>
<dbReference type="Proteomes" id="UP000797356">
    <property type="component" value="Chromosome 3"/>
</dbReference>
<sequence>MSDSESETASELDSDLETPPEVSTAKKWFREKHDYNIYEVPREIYESDKNAYEPKAVCIGPFFHEWRYQKHLSSMQFYKTDCVTELMPKKVTREKCMTEMKGLEKTVRQKYSKDFSKIKPDDFARMLMKDGCFLLHLLRRYVRGPESPKGGRKEAKVSNGRMQIWNLVRYDLLLLQNQIPFCVIQRLHKFIYPNDNNINLVDCAINFFSSLRPCRKPKQSRFYYPVEDVHHLLHLIYSSLLPCPQYGTSSSGPKKLRRWIPKATELQLAGVKFKRRKKSASDFLSFLDVKFSDGLMEIPKIKVHDYSASLFRNLIAWEQCFPHTECHVTAYAFFMNFLINTKEDMRLLHLENILIDLKTVDKHKGATHFFSRLCNEVGYDNNYLGKLFSDVVKYHDTTLNKLRAEFFGKYFKSPLTAISLIAGVIAVPLNVLSNSKSLIFR</sequence>
<keyword evidence="2" id="KW-1133">Transmembrane helix</keyword>
<evidence type="ECO:0000313" key="3">
    <source>
        <dbReference type="EMBL" id="KAG1334046.1"/>
    </source>
</evidence>
<dbReference type="InterPro" id="IPR004158">
    <property type="entry name" value="DUF247_pln"/>
</dbReference>
<dbReference type="AlphaFoldDB" id="A0A8K0MYJ3"/>
<gene>
    <name evidence="3" type="ORF">COCNU_03G001650</name>
</gene>
<evidence type="ECO:0000256" key="1">
    <source>
        <dbReference type="SAM" id="MobiDB-lite"/>
    </source>
</evidence>
<dbReference type="EMBL" id="CM017874">
    <property type="protein sequence ID" value="KAG1334046.1"/>
    <property type="molecule type" value="Genomic_DNA"/>
</dbReference>
<keyword evidence="2" id="KW-0472">Membrane</keyword>
<evidence type="ECO:0000256" key="2">
    <source>
        <dbReference type="SAM" id="Phobius"/>
    </source>
</evidence>
<feature type="region of interest" description="Disordered" evidence="1">
    <location>
        <begin position="1"/>
        <end position="20"/>
    </location>
</feature>
<accession>A0A8K0MYJ3</accession>
<dbReference type="PANTHER" id="PTHR31170:SF25">
    <property type="entry name" value="BNAA09G04570D PROTEIN"/>
    <property type="match status" value="1"/>
</dbReference>
<keyword evidence="4" id="KW-1185">Reference proteome</keyword>
<keyword evidence="2" id="KW-0812">Transmembrane</keyword>
<evidence type="ECO:0000313" key="4">
    <source>
        <dbReference type="Proteomes" id="UP000797356"/>
    </source>
</evidence>
<feature type="compositionally biased region" description="Acidic residues" evidence="1">
    <location>
        <begin position="1"/>
        <end position="18"/>
    </location>
</feature>